<organism evidence="2 3">
    <name type="scientific">Aspergillus brasiliensis (strain CBS 101740 / IMI 381727 / IBT 21946)</name>
    <dbReference type="NCBI Taxonomy" id="767769"/>
    <lineage>
        <taxon>Eukaryota</taxon>
        <taxon>Fungi</taxon>
        <taxon>Dikarya</taxon>
        <taxon>Ascomycota</taxon>
        <taxon>Pezizomycotina</taxon>
        <taxon>Eurotiomycetes</taxon>
        <taxon>Eurotiomycetidae</taxon>
        <taxon>Eurotiales</taxon>
        <taxon>Aspergillaceae</taxon>
        <taxon>Aspergillus</taxon>
        <taxon>Aspergillus subgen. Circumdati</taxon>
    </lineage>
</organism>
<dbReference type="AlphaFoldDB" id="A0A1L9U364"/>
<feature type="chain" id="PRO_5013132381" evidence="1">
    <location>
        <begin position="24"/>
        <end position="118"/>
    </location>
</feature>
<sequence length="118" mass="13180">MHIAKLNLLIPWSLSVVDHSTLSIVPTWPRLETRRSATKRISTISIMLMILDCQRRHAASASNYYASEVLILTLPSTAQWPTCRTALQFSPPHHAVEENLASHGLDHVHCVKAPIPIV</sequence>
<evidence type="ECO:0000313" key="2">
    <source>
        <dbReference type="EMBL" id="OJJ66124.1"/>
    </source>
</evidence>
<dbReference type="RefSeq" id="XP_067473374.1">
    <property type="nucleotide sequence ID" value="XM_067624905.1"/>
</dbReference>
<keyword evidence="1" id="KW-0732">Signal</keyword>
<evidence type="ECO:0000313" key="3">
    <source>
        <dbReference type="Proteomes" id="UP000184499"/>
    </source>
</evidence>
<evidence type="ECO:0000256" key="1">
    <source>
        <dbReference type="SAM" id="SignalP"/>
    </source>
</evidence>
<dbReference type="EMBL" id="KV878701">
    <property type="protein sequence ID" value="OJJ66124.1"/>
    <property type="molecule type" value="Genomic_DNA"/>
</dbReference>
<protein>
    <submittedName>
        <fullName evidence="2">Uncharacterized protein</fullName>
    </submittedName>
</protein>
<name>A0A1L9U364_ASPBC</name>
<dbReference type="VEuPathDB" id="FungiDB:ASPBRDRAFT_429809"/>
<gene>
    <name evidence="2" type="ORF">ASPBRDRAFT_429809</name>
</gene>
<accession>A0A1L9U364</accession>
<keyword evidence="3" id="KW-1185">Reference proteome</keyword>
<feature type="signal peptide" evidence="1">
    <location>
        <begin position="1"/>
        <end position="23"/>
    </location>
</feature>
<dbReference type="GeneID" id="93577393"/>
<dbReference type="Proteomes" id="UP000184499">
    <property type="component" value="Unassembled WGS sequence"/>
</dbReference>
<reference evidence="3" key="1">
    <citation type="journal article" date="2017" name="Genome Biol.">
        <title>Comparative genomics reveals high biological diversity and specific adaptations in the industrially and medically important fungal genus Aspergillus.</title>
        <authorList>
            <person name="de Vries R.P."/>
            <person name="Riley R."/>
            <person name="Wiebenga A."/>
            <person name="Aguilar-Osorio G."/>
            <person name="Amillis S."/>
            <person name="Uchima C.A."/>
            <person name="Anderluh G."/>
            <person name="Asadollahi M."/>
            <person name="Askin M."/>
            <person name="Barry K."/>
            <person name="Battaglia E."/>
            <person name="Bayram O."/>
            <person name="Benocci T."/>
            <person name="Braus-Stromeyer S.A."/>
            <person name="Caldana C."/>
            <person name="Canovas D."/>
            <person name="Cerqueira G.C."/>
            <person name="Chen F."/>
            <person name="Chen W."/>
            <person name="Choi C."/>
            <person name="Clum A."/>
            <person name="Dos Santos R.A."/>
            <person name="Damasio A.R."/>
            <person name="Diallinas G."/>
            <person name="Emri T."/>
            <person name="Fekete E."/>
            <person name="Flipphi M."/>
            <person name="Freyberg S."/>
            <person name="Gallo A."/>
            <person name="Gournas C."/>
            <person name="Habgood R."/>
            <person name="Hainaut M."/>
            <person name="Harispe M.L."/>
            <person name="Henrissat B."/>
            <person name="Hilden K.S."/>
            <person name="Hope R."/>
            <person name="Hossain A."/>
            <person name="Karabika E."/>
            <person name="Karaffa L."/>
            <person name="Karanyi Z."/>
            <person name="Krasevec N."/>
            <person name="Kuo A."/>
            <person name="Kusch H."/>
            <person name="LaButti K."/>
            <person name="Lagendijk E.L."/>
            <person name="Lapidus A."/>
            <person name="Levasseur A."/>
            <person name="Lindquist E."/>
            <person name="Lipzen A."/>
            <person name="Logrieco A.F."/>
            <person name="MacCabe A."/>
            <person name="Maekelae M.R."/>
            <person name="Malavazi I."/>
            <person name="Melin P."/>
            <person name="Meyer V."/>
            <person name="Mielnichuk N."/>
            <person name="Miskei M."/>
            <person name="Molnar A.P."/>
            <person name="Mule G."/>
            <person name="Ngan C.Y."/>
            <person name="Orejas M."/>
            <person name="Orosz E."/>
            <person name="Ouedraogo J.P."/>
            <person name="Overkamp K.M."/>
            <person name="Park H.-S."/>
            <person name="Perrone G."/>
            <person name="Piumi F."/>
            <person name="Punt P.J."/>
            <person name="Ram A.F."/>
            <person name="Ramon A."/>
            <person name="Rauscher S."/>
            <person name="Record E."/>
            <person name="Riano-Pachon D.M."/>
            <person name="Robert V."/>
            <person name="Roehrig J."/>
            <person name="Ruller R."/>
            <person name="Salamov A."/>
            <person name="Salih N.S."/>
            <person name="Samson R.A."/>
            <person name="Sandor E."/>
            <person name="Sanguinetti M."/>
            <person name="Schuetze T."/>
            <person name="Sepcic K."/>
            <person name="Shelest E."/>
            <person name="Sherlock G."/>
            <person name="Sophianopoulou V."/>
            <person name="Squina F.M."/>
            <person name="Sun H."/>
            <person name="Susca A."/>
            <person name="Todd R.B."/>
            <person name="Tsang A."/>
            <person name="Unkles S.E."/>
            <person name="van de Wiele N."/>
            <person name="van Rossen-Uffink D."/>
            <person name="Oliveira J.V."/>
            <person name="Vesth T.C."/>
            <person name="Visser J."/>
            <person name="Yu J.-H."/>
            <person name="Zhou M."/>
            <person name="Andersen M.R."/>
            <person name="Archer D.B."/>
            <person name="Baker S.E."/>
            <person name="Benoit I."/>
            <person name="Brakhage A.A."/>
            <person name="Braus G.H."/>
            <person name="Fischer R."/>
            <person name="Frisvad J.C."/>
            <person name="Goldman G.H."/>
            <person name="Houbraken J."/>
            <person name="Oakley B."/>
            <person name="Pocsi I."/>
            <person name="Scazzocchio C."/>
            <person name="Seiboth B."/>
            <person name="vanKuyk P.A."/>
            <person name="Wortman J."/>
            <person name="Dyer P.S."/>
            <person name="Grigoriev I.V."/>
        </authorList>
    </citation>
    <scope>NUCLEOTIDE SEQUENCE [LARGE SCALE GENOMIC DNA]</scope>
    <source>
        <strain evidence="3">CBS 101740 / IMI 381727 / IBT 21946</strain>
    </source>
</reference>
<proteinExistence type="predicted"/>